<proteinExistence type="predicted"/>
<dbReference type="Proteomes" id="UP000274346">
    <property type="component" value="Chromosome"/>
</dbReference>
<sequence>MMDDEISSSPPLWRKILHGVQDDLLNSLGYPATLRRRLNNGILPVSHPQLRNTFWLRSVVCWQTWLEYEKHCIPTCVSATTVIMITSSAIFLSWMV</sequence>
<dbReference type="EMBL" id="LR131271">
    <property type="protein sequence ID" value="VDR28231.1"/>
    <property type="molecule type" value="Genomic_DNA"/>
</dbReference>
<dbReference type="AlphaFoldDB" id="A0A3P8KN26"/>
<accession>A0A3P8KN26</accession>
<gene>
    <name evidence="1" type="ORF">NCTC13098_04614</name>
</gene>
<reference evidence="1 2" key="1">
    <citation type="submission" date="2018-12" db="EMBL/GenBank/DDBJ databases">
        <authorList>
            <consortium name="Pathogen Informatics"/>
        </authorList>
    </citation>
    <scope>NUCLEOTIDE SEQUENCE [LARGE SCALE GENOMIC DNA]</scope>
    <source>
        <strain evidence="1 2">NCTC13098</strain>
    </source>
</reference>
<evidence type="ECO:0000313" key="2">
    <source>
        <dbReference type="Proteomes" id="UP000274346"/>
    </source>
</evidence>
<protein>
    <submittedName>
        <fullName evidence="1">Uncharacterized protein</fullName>
    </submittedName>
</protein>
<dbReference type="KEGG" id="rtg:NCTC13098_04614"/>
<name>A0A3P8KN26_RAOTE</name>
<evidence type="ECO:0000313" key="1">
    <source>
        <dbReference type="EMBL" id="VDR28231.1"/>
    </source>
</evidence>
<organism evidence="1 2">
    <name type="scientific">Raoultella terrigena</name>
    <name type="common">Klebsiella terrigena</name>
    <dbReference type="NCBI Taxonomy" id="577"/>
    <lineage>
        <taxon>Bacteria</taxon>
        <taxon>Pseudomonadati</taxon>
        <taxon>Pseudomonadota</taxon>
        <taxon>Gammaproteobacteria</taxon>
        <taxon>Enterobacterales</taxon>
        <taxon>Enterobacteriaceae</taxon>
        <taxon>Klebsiella/Raoultella group</taxon>
        <taxon>Raoultella</taxon>
    </lineage>
</organism>